<reference evidence="1" key="1">
    <citation type="journal article" date="2020" name="Nature">
        <title>Giant virus diversity and host interactions through global metagenomics.</title>
        <authorList>
            <person name="Schulz F."/>
            <person name="Roux S."/>
            <person name="Paez-Espino D."/>
            <person name="Jungbluth S."/>
            <person name="Walsh D.A."/>
            <person name="Denef V.J."/>
            <person name="McMahon K.D."/>
            <person name="Konstantinidis K.T."/>
            <person name="Eloe-Fadrosh E.A."/>
            <person name="Kyrpides N.C."/>
            <person name="Woyke T."/>
        </authorList>
    </citation>
    <scope>NUCLEOTIDE SEQUENCE</scope>
    <source>
        <strain evidence="1">GVMAG-M-3300027833-11</strain>
    </source>
</reference>
<organism evidence="1">
    <name type="scientific">viral metagenome</name>
    <dbReference type="NCBI Taxonomy" id="1070528"/>
    <lineage>
        <taxon>unclassified sequences</taxon>
        <taxon>metagenomes</taxon>
        <taxon>organismal metagenomes</taxon>
    </lineage>
</organism>
<proteinExistence type="predicted"/>
<sequence>MDSTIINRERSVSADHQPISDKTISEKSNACLFSKRKEMLSQYFDSLAELENLSETNIHKLGVDDGKLYRSWYWASGIERHYRGESRMTTIKHISNCVTDVITIYKGIFDVISKNKCPDSQRRTENAQLLVDTKKHMELWIKGLQVMSRLYQDDPDIVSQISEIDGTLSIIVNSSVNFFSF</sequence>
<evidence type="ECO:0000313" key="1">
    <source>
        <dbReference type="EMBL" id="QHU30386.1"/>
    </source>
</evidence>
<dbReference type="EMBL" id="MN740506">
    <property type="protein sequence ID" value="QHU30386.1"/>
    <property type="molecule type" value="Genomic_DNA"/>
</dbReference>
<name>A0A6C0LHC5_9ZZZZ</name>
<protein>
    <submittedName>
        <fullName evidence="1">Uncharacterized protein</fullName>
    </submittedName>
</protein>
<accession>A0A6C0LHC5</accession>
<dbReference type="AlphaFoldDB" id="A0A6C0LHC5"/>